<evidence type="ECO:0000313" key="3">
    <source>
        <dbReference type="Proteomes" id="UP000076727"/>
    </source>
</evidence>
<gene>
    <name evidence="2" type="ORF">DAEQUDRAFT_516822</name>
</gene>
<sequence length="154" mass="17545">MSPPLSKLRASSWRQNTHPERSTSDYNNGHVHMSTSTTLRFEILQRNYQGIRALLSPFGRQVSSAERQFFHFSPWRYSQAGSPWRNTGEVNLYAHRGFSTVKLMASRGQRAHGCQTLASNQMQATTDFEWHCFAGVSFIIAYGGNGLTMTFYIE</sequence>
<keyword evidence="3" id="KW-1185">Reference proteome</keyword>
<dbReference type="AlphaFoldDB" id="A0A165MFZ8"/>
<protein>
    <submittedName>
        <fullName evidence="2">Uncharacterized protein</fullName>
    </submittedName>
</protein>
<evidence type="ECO:0000313" key="2">
    <source>
        <dbReference type="EMBL" id="KZT65635.1"/>
    </source>
</evidence>
<dbReference type="Proteomes" id="UP000076727">
    <property type="component" value="Unassembled WGS sequence"/>
</dbReference>
<proteinExistence type="predicted"/>
<feature type="region of interest" description="Disordered" evidence="1">
    <location>
        <begin position="1"/>
        <end position="31"/>
    </location>
</feature>
<dbReference type="EMBL" id="KV429102">
    <property type="protein sequence ID" value="KZT65635.1"/>
    <property type="molecule type" value="Genomic_DNA"/>
</dbReference>
<evidence type="ECO:0000256" key="1">
    <source>
        <dbReference type="SAM" id="MobiDB-lite"/>
    </source>
</evidence>
<organism evidence="2 3">
    <name type="scientific">Daedalea quercina L-15889</name>
    <dbReference type="NCBI Taxonomy" id="1314783"/>
    <lineage>
        <taxon>Eukaryota</taxon>
        <taxon>Fungi</taxon>
        <taxon>Dikarya</taxon>
        <taxon>Basidiomycota</taxon>
        <taxon>Agaricomycotina</taxon>
        <taxon>Agaricomycetes</taxon>
        <taxon>Polyporales</taxon>
        <taxon>Fomitopsis</taxon>
    </lineage>
</organism>
<accession>A0A165MFZ8</accession>
<reference evidence="2 3" key="1">
    <citation type="journal article" date="2016" name="Mol. Biol. Evol.">
        <title>Comparative Genomics of Early-Diverging Mushroom-Forming Fungi Provides Insights into the Origins of Lignocellulose Decay Capabilities.</title>
        <authorList>
            <person name="Nagy L.G."/>
            <person name="Riley R."/>
            <person name="Tritt A."/>
            <person name="Adam C."/>
            <person name="Daum C."/>
            <person name="Floudas D."/>
            <person name="Sun H."/>
            <person name="Yadav J.S."/>
            <person name="Pangilinan J."/>
            <person name="Larsson K.H."/>
            <person name="Matsuura K."/>
            <person name="Barry K."/>
            <person name="Labutti K."/>
            <person name="Kuo R."/>
            <person name="Ohm R.A."/>
            <person name="Bhattacharya S.S."/>
            <person name="Shirouzu T."/>
            <person name="Yoshinaga Y."/>
            <person name="Martin F.M."/>
            <person name="Grigoriev I.V."/>
            <person name="Hibbett D.S."/>
        </authorList>
    </citation>
    <scope>NUCLEOTIDE SEQUENCE [LARGE SCALE GENOMIC DNA]</scope>
    <source>
        <strain evidence="2 3">L-15889</strain>
    </source>
</reference>
<name>A0A165MFZ8_9APHY</name>